<comment type="caution">
    <text evidence="5">The sequence shown here is derived from an EMBL/GenBank/DDBJ whole genome shotgun (WGS) entry which is preliminary data.</text>
</comment>
<dbReference type="Proteomes" id="UP000178615">
    <property type="component" value="Unassembled WGS sequence"/>
</dbReference>
<dbReference type="GO" id="GO:0016279">
    <property type="term" value="F:protein-lysine N-methyltransferase activity"/>
    <property type="evidence" value="ECO:0007669"/>
    <property type="project" value="InterPro"/>
</dbReference>
<feature type="transmembrane region" description="Helical" evidence="4">
    <location>
        <begin position="33"/>
        <end position="50"/>
    </location>
</feature>
<evidence type="ECO:0000256" key="4">
    <source>
        <dbReference type="SAM" id="Phobius"/>
    </source>
</evidence>
<keyword evidence="1" id="KW-0489">Methyltransferase</keyword>
<dbReference type="PANTHER" id="PTHR13610">
    <property type="entry name" value="METHYLTRANSFERASE DOMAIN-CONTAINING PROTEIN"/>
    <property type="match status" value="1"/>
</dbReference>
<keyword evidence="2" id="KW-0808">Transferase</keyword>
<proteinExistence type="predicted"/>
<keyword evidence="4" id="KW-1133">Transmembrane helix</keyword>
<dbReference type="InterPro" id="IPR026170">
    <property type="entry name" value="FAM173A/B"/>
</dbReference>
<accession>A0A1F4UM97</accession>
<feature type="transmembrane region" description="Helical" evidence="4">
    <location>
        <begin position="7"/>
        <end position="27"/>
    </location>
</feature>
<evidence type="ECO:0000313" key="6">
    <source>
        <dbReference type="Proteomes" id="UP000178615"/>
    </source>
</evidence>
<dbReference type="Gene3D" id="3.40.50.150">
    <property type="entry name" value="Vaccinia Virus protein VP39"/>
    <property type="match status" value="1"/>
</dbReference>
<evidence type="ECO:0000256" key="2">
    <source>
        <dbReference type="ARBA" id="ARBA00022679"/>
    </source>
</evidence>
<evidence type="ECO:0008006" key="7">
    <source>
        <dbReference type="Google" id="ProtNLM"/>
    </source>
</evidence>
<sequence length="202" mass="23718">MRIIEKNTIRSSLVIAAVAGIVLGLFFSFFSTFYVFFVFIIFFVIGFSFVKFSDYIYKNIFFGGPPVHISKKYSQIILKELQKSKINEVIDLGSGNGHICFLLSDNDIKAYGIEYNLFFYLISKFKNIFKRKRVNFLYGNLWNIDFGKYSCLIIYPISYMMVGLEEKIKKEAKTGTIIVTYFLKFKNIKPYKKLDDVYFYKI</sequence>
<dbReference type="EMBL" id="MEUV01000018">
    <property type="protein sequence ID" value="OGC45920.1"/>
    <property type="molecule type" value="Genomic_DNA"/>
</dbReference>
<protein>
    <recommendedName>
        <fullName evidence="7">DOT1 domain-containing protein</fullName>
    </recommendedName>
</protein>
<evidence type="ECO:0000256" key="1">
    <source>
        <dbReference type="ARBA" id="ARBA00022603"/>
    </source>
</evidence>
<dbReference type="InterPro" id="IPR029063">
    <property type="entry name" value="SAM-dependent_MTases_sf"/>
</dbReference>
<dbReference type="SUPFAM" id="SSF53335">
    <property type="entry name" value="S-adenosyl-L-methionine-dependent methyltransferases"/>
    <property type="match status" value="1"/>
</dbReference>
<dbReference type="GO" id="GO:0032259">
    <property type="term" value="P:methylation"/>
    <property type="evidence" value="ECO:0007669"/>
    <property type="project" value="UniProtKB-KW"/>
</dbReference>
<keyword evidence="3" id="KW-0949">S-adenosyl-L-methionine</keyword>
<dbReference type="PANTHER" id="PTHR13610:SF9">
    <property type="entry name" value="FI06469P"/>
    <property type="match status" value="1"/>
</dbReference>
<reference evidence="5 6" key="1">
    <citation type="journal article" date="2016" name="Nat. Commun.">
        <title>Thousands of microbial genomes shed light on interconnected biogeochemical processes in an aquifer system.</title>
        <authorList>
            <person name="Anantharaman K."/>
            <person name="Brown C.T."/>
            <person name="Hug L.A."/>
            <person name="Sharon I."/>
            <person name="Castelle C.J."/>
            <person name="Probst A.J."/>
            <person name="Thomas B.C."/>
            <person name="Singh A."/>
            <person name="Wilkins M.J."/>
            <person name="Karaoz U."/>
            <person name="Brodie E.L."/>
            <person name="Williams K.H."/>
            <person name="Hubbard S.S."/>
            <person name="Banfield J.F."/>
        </authorList>
    </citation>
    <scope>NUCLEOTIDE SEQUENCE [LARGE SCALE GENOMIC DNA]</scope>
</reference>
<organism evidence="5 6">
    <name type="scientific">candidate division WWE3 bacterium RBG_19FT_COMBO_34_6</name>
    <dbReference type="NCBI Taxonomy" id="1802612"/>
    <lineage>
        <taxon>Bacteria</taxon>
        <taxon>Katanobacteria</taxon>
    </lineage>
</organism>
<dbReference type="AlphaFoldDB" id="A0A1F4UM97"/>
<evidence type="ECO:0000256" key="3">
    <source>
        <dbReference type="ARBA" id="ARBA00022691"/>
    </source>
</evidence>
<evidence type="ECO:0000313" key="5">
    <source>
        <dbReference type="EMBL" id="OGC45920.1"/>
    </source>
</evidence>
<keyword evidence="4" id="KW-0812">Transmembrane</keyword>
<gene>
    <name evidence="5" type="ORF">A2V49_03975</name>
</gene>
<name>A0A1F4UM97_UNCKA</name>
<keyword evidence="4" id="KW-0472">Membrane</keyword>